<dbReference type="GO" id="GO:0003677">
    <property type="term" value="F:DNA binding"/>
    <property type="evidence" value="ECO:0007669"/>
    <property type="project" value="UniProtKB-KW"/>
</dbReference>
<dbReference type="eggNOG" id="COG1737">
    <property type="taxonomic scope" value="Bacteria"/>
</dbReference>
<evidence type="ECO:0000256" key="3">
    <source>
        <dbReference type="ARBA" id="ARBA00023163"/>
    </source>
</evidence>
<dbReference type="InterPro" id="IPR036388">
    <property type="entry name" value="WH-like_DNA-bd_sf"/>
</dbReference>
<dbReference type="Pfam" id="PF01418">
    <property type="entry name" value="HTH_6"/>
    <property type="match status" value="1"/>
</dbReference>
<dbReference type="GO" id="GO:0003700">
    <property type="term" value="F:DNA-binding transcription factor activity"/>
    <property type="evidence" value="ECO:0007669"/>
    <property type="project" value="InterPro"/>
</dbReference>
<dbReference type="PANTHER" id="PTHR30514">
    <property type="entry name" value="GLUCOKINASE"/>
    <property type="match status" value="1"/>
</dbReference>
<evidence type="ECO:0000259" key="4">
    <source>
        <dbReference type="PROSITE" id="PS51071"/>
    </source>
</evidence>
<dbReference type="RefSeq" id="WP_007281188.1">
    <property type="nucleotide sequence ID" value="NZ_ABCK01000040.1"/>
</dbReference>
<dbReference type="Pfam" id="PF01380">
    <property type="entry name" value="SIS"/>
    <property type="match status" value="1"/>
</dbReference>
<dbReference type="SUPFAM" id="SSF53697">
    <property type="entry name" value="SIS domain"/>
    <property type="match status" value="1"/>
</dbReference>
<evidence type="ECO:0000313" key="7">
    <source>
        <dbReference type="Proteomes" id="UP000004947"/>
    </source>
</evidence>
<sequence>SDLEWAGNASIHDMAAKAGVSEASVTRFSRSVGCKNVPDLKKALVSSFAIGQRFLEGHMDPITEESGAIGQVVKGIIEALNTVNTQTSQQKIEQTASLVNELERVVVFGSGGGSTVIADDAVNRMFRFGVNITSYGDFLMQRMVAATLNEDSLVLVISTTGQIAEINESAQIAKQYGAKVVAITRGDSPLAQLADIHLEVHIQEDEGIYKATASRYALLAVIDAIALELAVLRKDSSKETLRRIKYNLDAVRGGDRRFPVGD</sequence>
<keyword evidence="1" id="KW-0805">Transcription regulation</keyword>
<dbReference type="GO" id="GO:0097367">
    <property type="term" value="F:carbohydrate derivative binding"/>
    <property type="evidence" value="ECO:0007669"/>
    <property type="project" value="InterPro"/>
</dbReference>
<dbReference type="GO" id="GO:1901135">
    <property type="term" value="P:carbohydrate derivative metabolic process"/>
    <property type="evidence" value="ECO:0007669"/>
    <property type="project" value="InterPro"/>
</dbReference>
<dbReference type="EMBL" id="ABCK01000040">
    <property type="protein sequence ID" value="EDM24967.1"/>
    <property type="molecule type" value="Genomic_DNA"/>
</dbReference>
<dbReference type="AlphaFoldDB" id="A6DTP0"/>
<gene>
    <name evidence="6" type="ORF">LNTAR_07876</name>
</gene>
<dbReference type="InterPro" id="IPR001347">
    <property type="entry name" value="SIS_dom"/>
</dbReference>
<accession>A6DTP0</accession>
<dbReference type="InterPro" id="IPR009057">
    <property type="entry name" value="Homeodomain-like_sf"/>
</dbReference>
<keyword evidence="7" id="KW-1185">Reference proteome</keyword>
<dbReference type="OrthoDB" id="8582409at2"/>
<evidence type="ECO:0000313" key="6">
    <source>
        <dbReference type="EMBL" id="EDM24967.1"/>
    </source>
</evidence>
<dbReference type="PROSITE" id="PS51071">
    <property type="entry name" value="HTH_RPIR"/>
    <property type="match status" value="1"/>
</dbReference>
<dbReference type="PANTHER" id="PTHR30514:SF1">
    <property type="entry name" value="HTH-TYPE TRANSCRIPTIONAL REGULATOR HEXR-RELATED"/>
    <property type="match status" value="1"/>
</dbReference>
<dbReference type="InterPro" id="IPR035472">
    <property type="entry name" value="RpiR-like_SIS"/>
</dbReference>
<name>A6DTP0_9BACT</name>
<reference evidence="6 7" key="1">
    <citation type="journal article" date="2010" name="J. Bacteriol.">
        <title>Genome sequence of Lentisphaera araneosa HTCC2155T, the type species of the order Lentisphaerales in the phylum Lentisphaerae.</title>
        <authorList>
            <person name="Thrash J.C."/>
            <person name="Cho J.C."/>
            <person name="Vergin K.L."/>
            <person name="Morris R.M."/>
            <person name="Giovannoni S.J."/>
        </authorList>
    </citation>
    <scope>NUCLEOTIDE SEQUENCE [LARGE SCALE GENOMIC DNA]</scope>
    <source>
        <strain evidence="6 7">HTCC2155</strain>
    </source>
</reference>
<dbReference type="PROSITE" id="PS51464">
    <property type="entry name" value="SIS"/>
    <property type="match status" value="1"/>
</dbReference>
<feature type="domain" description="HTH rpiR-type" evidence="4">
    <location>
        <begin position="1"/>
        <end position="51"/>
    </location>
</feature>
<dbReference type="InterPro" id="IPR046348">
    <property type="entry name" value="SIS_dom_sf"/>
</dbReference>
<feature type="domain" description="SIS" evidence="5">
    <location>
        <begin position="95"/>
        <end position="235"/>
    </location>
</feature>
<evidence type="ECO:0000256" key="2">
    <source>
        <dbReference type="ARBA" id="ARBA00023125"/>
    </source>
</evidence>
<dbReference type="CDD" id="cd05013">
    <property type="entry name" value="SIS_RpiR"/>
    <property type="match status" value="1"/>
</dbReference>
<dbReference type="STRING" id="313628.LNTAR_07876"/>
<organism evidence="6 7">
    <name type="scientific">Lentisphaera araneosa HTCC2155</name>
    <dbReference type="NCBI Taxonomy" id="313628"/>
    <lineage>
        <taxon>Bacteria</taxon>
        <taxon>Pseudomonadati</taxon>
        <taxon>Lentisphaerota</taxon>
        <taxon>Lentisphaeria</taxon>
        <taxon>Lentisphaerales</taxon>
        <taxon>Lentisphaeraceae</taxon>
        <taxon>Lentisphaera</taxon>
    </lineage>
</organism>
<dbReference type="SUPFAM" id="SSF46689">
    <property type="entry name" value="Homeodomain-like"/>
    <property type="match status" value="1"/>
</dbReference>
<feature type="non-terminal residue" evidence="6">
    <location>
        <position position="1"/>
    </location>
</feature>
<dbReference type="Gene3D" id="1.10.10.10">
    <property type="entry name" value="Winged helix-like DNA-binding domain superfamily/Winged helix DNA-binding domain"/>
    <property type="match status" value="1"/>
</dbReference>
<evidence type="ECO:0000256" key="1">
    <source>
        <dbReference type="ARBA" id="ARBA00023015"/>
    </source>
</evidence>
<evidence type="ECO:0000259" key="5">
    <source>
        <dbReference type="PROSITE" id="PS51464"/>
    </source>
</evidence>
<proteinExistence type="predicted"/>
<keyword evidence="3" id="KW-0804">Transcription</keyword>
<keyword evidence="2" id="KW-0238">DNA-binding</keyword>
<dbReference type="InterPro" id="IPR000281">
    <property type="entry name" value="HTH_RpiR"/>
</dbReference>
<comment type="caution">
    <text evidence="6">The sequence shown here is derived from an EMBL/GenBank/DDBJ whole genome shotgun (WGS) entry which is preliminary data.</text>
</comment>
<protein>
    <submittedName>
        <fullName evidence="6">Putative transcriptional regulator, rpiR family protein</fullName>
    </submittedName>
</protein>
<dbReference type="Gene3D" id="3.40.50.10490">
    <property type="entry name" value="Glucose-6-phosphate isomerase like protein, domain 1"/>
    <property type="match status" value="1"/>
</dbReference>
<dbReference type="InterPro" id="IPR047640">
    <property type="entry name" value="RpiR-like"/>
</dbReference>
<dbReference type="Proteomes" id="UP000004947">
    <property type="component" value="Unassembled WGS sequence"/>
</dbReference>